<evidence type="ECO:0000313" key="1">
    <source>
        <dbReference type="EMBL" id="BCI91239.1"/>
    </source>
</evidence>
<proteinExistence type="predicted"/>
<evidence type="ECO:0000313" key="2">
    <source>
        <dbReference type="Proteomes" id="UP000516380"/>
    </source>
</evidence>
<protein>
    <submittedName>
        <fullName evidence="1">Uncharacterized protein</fullName>
    </submittedName>
</protein>
<name>A0A7G1IN15_MYCKA</name>
<reference evidence="1 2" key="1">
    <citation type="submission" date="2020-07" db="EMBL/GenBank/DDBJ databases">
        <title>Mycobacterium kansasii (former subtype) with zoonotic potential isolated from diseased indoor pet cat, Japan.</title>
        <authorList>
            <person name="Fukano H."/>
            <person name="Terazono T."/>
            <person name="Hoshino Y."/>
        </authorList>
    </citation>
    <scope>NUCLEOTIDE SEQUENCE [LARGE SCALE GENOMIC DNA]</scope>
    <source>
        <strain evidence="1 2">Kuro-I</strain>
    </source>
</reference>
<dbReference type="EMBL" id="AP023343">
    <property type="protein sequence ID" value="BCI91239.1"/>
    <property type="molecule type" value="Genomic_DNA"/>
</dbReference>
<sequence>MLIGADPVHTVIVEHTKHRWMRHAEDGAQSVIESPVVEGFLNERLTDGDD</sequence>
<dbReference type="Proteomes" id="UP000516380">
    <property type="component" value="Chromosome"/>
</dbReference>
<accession>A0A7G1IN15</accession>
<keyword evidence="2" id="KW-1185">Reference proteome</keyword>
<organism evidence="1 2">
    <name type="scientific">Mycobacterium kansasii</name>
    <dbReference type="NCBI Taxonomy" id="1768"/>
    <lineage>
        <taxon>Bacteria</taxon>
        <taxon>Bacillati</taxon>
        <taxon>Actinomycetota</taxon>
        <taxon>Actinomycetes</taxon>
        <taxon>Mycobacteriales</taxon>
        <taxon>Mycobacteriaceae</taxon>
        <taxon>Mycobacterium</taxon>
    </lineage>
</organism>
<gene>
    <name evidence="1" type="ORF">NIIDMKKI_64450</name>
</gene>
<dbReference type="AlphaFoldDB" id="A0A7G1IN15"/>